<sequence length="97" mass="11331">MFETTRIRLMLHMADVYINGPLRHKGAKNIHKQLARSQEQALDCLFKRWSPSPLHVWNLVDPHHTFDPEEIKVIEQIVTIIGADTFQADIDKVKQFL</sequence>
<reference evidence="1 2" key="1">
    <citation type="submission" date="2018-11" db="EMBL/GenBank/DDBJ databases">
        <title>Complete Genome Sequence of Vbrio mediterranei 117-T6: a Potential Pathogen Bacteria Isolated from the Conchocelis of Pyropia.</title>
        <authorList>
            <person name="Liu Q."/>
        </authorList>
    </citation>
    <scope>NUCLEOTIDE SEQUENCE [LARGE SCALE GENOMIC DNA]</scope>
    <source>
        <strain evidence="1 2">117-T6</strain>
    </source>
</reference>
<dbReference type="RefSeq" id="WP_124939855.1">
    <property type="nucleotide sequence ID" value="NZ_CP033577.1"/>
</dbReference>
<gene>
    <name evidence="1" type="ORF">ECB94_01960</name>
</gene>
<organism evidence="1 2">
    <name type="scientific">Vibrio mediterranei</name>
    <dbReference type="NCBI Taxonomy" id="689"/>
    <lineage>
        <taxon>Bacteria</taxon>
        <taxon>Pseudomonadati</taxon>
        <taxon>Pseudomonadota</taxon>
        <taxon>Gammaproteobacteria</taxon>
        <taxon>Vibrionales</taxon>
        <taxon>Vibrionaceae</taxon>
        <taxon>Vibrio</taxon>
    </lineage>
</organism>
<name>A0A3G4V8J2_9VIBR</name>
<evidence type="ECO:0000313" key="2">
    <source>
        <dbReference type="Proteomes" id="UP000279760"/>
    </source>
</evidence>
<accession>A0A3G4V8J2</accession>
<protein>
    <submittedName>
        <fullName evidence="1">Uncharacterized protein</fullName>
    </submittedName>
</protein>
<dbReference type="AlphaFoldDB" id="A0A3G4V8J2"/>
<evidence type="ECO:0000313" key="1">
    <source>
        <dbReference type="EMBL" id="AYV20138.1"/>
    </source>
</evidence>
<proteinExistence type="predicted"/>
<dbReference type="EMBL" id="CP033577">
    <property type="protein sequence ID" value="AYV20138.1"/>
    <property type="molecule type" value="Genomic_DNA"/>
</dbReference>
<dbReference type="Proteomes" id="UP000279760">
    <property type="component" value="Chromosome 1"/>
</dbReference>